<dbReference type="InterPro" id="IPR051047">
    <property type="entry name" value="AccD/PCCB"/>
</dbReference>
<evidence type="ECO:0000256" key="6">
    <source>
        <dbReference type="ARBA" id="ARBA00042797"/>
    </source>
</evidence>
<keyword evidence="3" id="KW-0436">Ligase</keyword>
<dbReference type="Pfam" id="PF01039">
    <property type="entry name" value="Carboxyl_trans"/>
    <property type="match status" value="1"/>
</dbReference>
<evidence type="ECO:0000256" key="2">
    <source>
        <dbReference type="ARBA" id="ARBA00013050"/>
    </source>
</evidence>
<evidence type="ECO:0000256" key="1">
    <source>
        <dbReference type="ARBA" id="ARBA00005060"/>
    </source>
</evidence>
<evidence type="ECO:0000256" key="4">
    <source>
        <dbReference type="ARBA" id="ARBA00038567"/>
    </source>
</evidence>
<dbReference type="Proteomes" id="UP000291022">
    <property type="component" value="Unassembled WGS sequence"/>
</dbReference>
<sequence>MAAAMRVVAAGARLSVVVSGLRSAVRNLCSQPVSVNERIENKRSTALVGGGQRRVEAQHKRGKLTARERISLLLDHGSFVESDMFVEHRCADFGMAAEKNKFPGDSVVTGRGRINGRLVYVFSQDFTVFGGSLSGAHAQKICKIMDQAMTVGAPVIGLNDSGGARIQEGVESLAGYADIFLRNVLASGVIPQISLIMGPCAGGAVYSPALTDFTFMVKVREKSLFLLPFENCVVTQPAIKIVPDLDLGYLHYHCSQHSNDKVLVERRFGHEICSLWDFCGRMCLCTSLVGDFTC</sequence>
<dbReference type="Gene3D" id="3.90.226.10">
    <property type="entry name" value="2-enoyl-CoA Hydratase, Chain A, domain 1"/>
    <property type="match status" value="1"/>
</dbReference>
<accession>A0A452RJ77</accession>
<evidence type="ECO:0000256" key="5">
    <source>
        <dbReference type="ARBA" id="ARBA00041138"/>
    </source>
</evidence>
<reference evidence="11" key="1">
    <citation type="submission" date="2016-06" db="EMBL/GenBank/DDBJ databases">
        <title>De novo assembly and RNA-Seq shows season-dependent expression and editing in black bear kidneys.</title>
        <authorList>
            <person name="Korstanje R."/>
            <person name="Srivastava A."/>
            <person name="Sarsani V.K."/>
            <person name="Sheehan S.M."/>
            <person name="Seger R.L."/>
            <person name="Barter M.E."/>
            <person name="Lindqvist C."/>
            <person name="Brody L.C."/>
            <person name="Mullikin J.C."/>
        </authorList>
    </citation>
    <scope>NUCLEOTIDE SEQUENCE [LARGE SCALE GENOMIC DNA]</scope>
</reference>
<proteinExistence type="predicted"/>
<dbReference type="AlphaFoldDB" id="A0A452RJ77"/>
<evidence type="ECO:0000259" key="9">
    <source>
        <dbReference type="PROSITE" id="PS50980"/>
    </source>
</evidence>
<evidence type="ECO:0000313" key="11">
    <source>
        <dbReference type="Proteomes" id="UP000291022"/>
    </source>
</evidence>
<dbReference type="PANTHER" id="PTHR43842:SF2">
    <property type="entry name" value="PROPIONYL-COA CARBOXYLASE BETA CHAIN, MITOCHONDRIAL"/>
    <property type="match status" value="1"/>
</dbReference>
<evidence type="ECO:0000256" key="8">
    <source>
        <dbReference type="ARBA" id="ARBA00049495"/>
    </source>
</evidence>
<dbReference type="EC" id="6.4.1.3" evidence="2"/>
<dbReference type="InterPro" id="IPR029045">
    <property type="entry name" value="ClpP/crotonase-like_dom_sf"/>
</dbReference>
<dbReference type="InterPro" id="IPR034733">
    <property type="entry name" value="AcCoA_carboxyl_beta"/>
</dbReference>
<feature type="domain" description="CoA carboxyltransferase N-terminal" evidence="9">
    <location>
        <begin position="32"/>
        <end position="218"/>
    </location>
</feature>
<evidence type="ECO:0000256" key="3">
    <source>
        <dbReference type="ARBA" id="ARBA00022598"/>
    </source>
</evidence>
<reference evidence="10" key="2">
    <citation type="submission" date="2025-08" db="UniProtKB">
        <authorList>
            <consortium name="Ensembl"/>
        </authorList>
    </citation>
    <scope>IDENTIFICATION</scope>
</reference>
<comment type="catalytic activity">
    <reaction evidence="7">
        <text>butanoyl-CoA + hydrogencarbonate + ATP = (2S)-ethylmalonyl-CoA + ADP + phosphate + H(+)</text>
        <dbReference type="Rhea" id="RHEA:59520"/>
        <dbReference type="ChEBI" id="CHEBI:15378"/>
        <dbReference type="ChEBI" id="CHEBI:17544"/>
        <dbReference type="ChEBI" id="CHEBI:30616"/>
        <dbReference type="ChEBI" id="CHEBI:43474"/>
        <dbReference type="ChEBI" id="CHEBI:57371"/>
        <dbReference type="ChEBI" id="CHEBI:60909"/>
        <dbReference type="ChEBI" id="CHEBI:456216"/>
    </reaction>
    <physiologicalReaction direction="left-to-right" evidence="7">
        <dbReference type="Rhea" id="RHEA:59521"/>
    </physiologicalReaction>
</comment>
<dbReference type="SUPFAM" id="SSF52096">
    <property type="entry name" value="ClpP/crotonase"/>
    <property type="match status" value="1"/>
</dbReference>
<reference evidence="10" key="3">
    <citation type="submission" date="2025-09" db="UniProtKB">
        <authorList>
            <consortium name="Ensembl"/>
        </authorList>
    </citation>
    <scope>IDENTIFICATION</scope>
</reference>
<protein>
    <recommendedName>
        <fullName evidence="5">Propionyl-CoA carboxylase beta chain, mitochondrial</fullName>
        <ecNumber evidence="2">6.4.1.3</ecNumber>
    </recommendedName>
    <alternativeName>
        <fullName evidence="6">Propanoyl-CoA:carbon dioxide ligase subunit beta</fullName>
    </alternativeName>
</protein>
<dbReference type="GeneTree" id="ENSGT00940000157741"/>
<comment type="subunit">
    <text evidence="4">The holoenzyme is a dodecamer composed of 6 PCCA/alpha subunits and 6 PCCB/beta subunits.</text>
</comment>
<name>A0A452RJ77_URSAM</name>
<comment type="pathway">
    <text evidence="1">Metabolic intermediate metabolism; propanoyl-CoA degradation; succinyl-CoA from propanoyl-CoA: step 1/3.</text>
</comment>
<dbReference type="STRING" id="9643.ENSUAMP00000019038"/>
<dbReference type="OMA" id="GHEICSL"/>
<keyword evidence="11" id="KW-1185">Reference proteome</keyword>
<dbReference type="PANTHER" id="PTHR43842">
    <property type="entry name" value="PROPIONYL-COA CARBOXYLASE BETA CHAIN"/>
    <property type="match status" value="1"/>
</dbReference>
<evidence type="ECO:0000256" key="7">
    <source>
        <dbReference type="ARBA" id="ARBA00048208"/>
    </source>
</evidence>
<dbReference type="GO" id="GO:0005739">
    <property type="term" value="C:mitochondrion"/>
    <property type="evidence" value="ECO:0007669"/>
    <property type="project" value="TreeGrafter"/>
</dbReference>
<dbReference type="InterPro" id="IPR011762">
    <property type="entry name" value="COA_CT_N"/>
</dbReference>
<evidence type="ECO:0000313" key="10">
    <source>
        <dbReference type="Ensembl" id="ENSUAMP00000019038.1"/>
    </source>
</evidence>
<organism evidence="10 11">
    <name type="scientific">Ursus americanus</name>
    <name type="common">American black bear</name>
    <name type="synonym">Euarctos americanus</name>
    <dbReference type="NCBI Taxonomy" id="9643"/>
    <lineage>
        <taxon>Eukaryota</taxon>
        <taxon>Metazoa</taxon>
        <taxon>Chordata</taxon>
        <taxon>Craniata</taxon>
        <taxon>Vertebrata</taxon>
        <taxon>Euteleostomi</taxon>
        <taxon>Mammalia</taxon>
        <taxon>Eutheria</taxon>
        <taxon>Laurasiatheria</taxon>
        <taxon>Carnivora</taxon>
        <taxon>Caniformia</taxon>
        <taxon>Ursidae</taxon>
        <taxon>Ursus</taxon>
    </lineage>
</organism>
<dbReference type="PROSITE" id="PS50980">
    <property type="entry name" value="COA_CT_NTER"/>
    <property type="match status" value="1"/>
</dbReference>
<comment type="catalytic activity">
    <reaction evidence="8">
        <text>propanoyl-CoA + hydrogencarbonate + ATP = (S)-methylmalonyl-CoA + ADP + phosphate + H(+)</text>
        <dbReference type="Rhea" id="RHEA:23720"/>
        <dbReference type="ChEBI" id="CHEBI:15378"/>
        <dbReference type="ChEBI" id="CHEBI:17544"/>
        <dbReference type="ChEBI" id="CHEBI:30616"/>
        <dbReference type="ChEBI" id="CHEBI:43474"/>
        <dbReference type="ChEBI" id="CHEBI:57327"/>
        <dbReference type="ChEBI" id="CHEBI:57392"/>
        <dbReference type="ChEBI" id="CHEBI:456216"/>
        <dbReference type="EC" id="6.4.1.3"/>
    </reaction>
    <physiologicalReaction direction="left-to-right" evidence="8">
        <dbReference type="Rhea" id="RHEA:23721"/>
    </physiologicalReaction>
</comment>
<dbReference type="GO" id="GO:0004658">
    <property type="term" value="F:propionyl-CoA carboxylase activity"/>
    <property type="evidence" value="ECO:0007669"/>
    <property type="project" value="UniProtKB-EC"/>
</dbReference>
<dbReference type="Ensembl" id="ENSUAMT00000021288.1">
    <property type="protein sequence ID" value="ENSUAMP00000019038.1"/>
    <property type="gene ID" value="ENSUAMG00000015049.1"/>
</dbReference>